<protein>
    <submittedName>
        <fullName evidence="1">Uncharacterized protein</fullName>
    </submittedName>
</protein>
<sequence length="75" mass="7771">MPISGGFGPSDEAVKRIDSARAALFSVLLGAVGSISAFSKCFALYPTFEVCWPAAVLAEKRRSGESKETSVMGGG</sequence>
<name>A0A9P9X1H3_9PEZI</name>
<dbReference type="AlphaFoldDB" id="A0A9P9X1H3"/>
<reference evidence="1" key="1">
    <citation type="submission" date="2019-01" db="EMBL/GenBank/DDBJ databases">
        <title>Colletotrichum abscissum LGMF1257.</title>
        <authorList>
            <person name="Baroncelli R."/>
        </authorList>
    </citation>
    <scope>NUCLEOTIDE SEQUENCE</scope>
    <source>
        <strain evidence="1">Ca142</strain>
    </source>
</reference>
<comment type="caution">
    <text evidence="1">The sequence shown here is derived from an EMBL/GenBank/DDBJ whole genome shotgun (WGS) entry which is preliminary data.</text>
</comment>
<dbReference type="EMBL" id="SDAQ01000189">
    <property type="protein sequence ID" value="KAI3531270.1"/>
    <property type="molecule type" value="Genomic_DNA"/>
</dbReference>
<organism evidence="1 2">
    <name type="scientific">Colletotrichum abscissum</name>
    <dbReference type="NCBI Taxonomy" id="1671311"/>
    <lineage>
        <taxon>Eukaryota</taxon>
        <taxon>Fungi</taxon>
        <taxon>Dikarya</taxon>
        <taxon>Ascomycota</taxon>
        <taxon>Pezizomycotina</taxon>
        <taxon>Sordariomycetes</taxon>
        <taxon>Hypocreomycetidae</taxon>
        <taxon>Glomerellales</taxon>
        <taxon>Glomerellaceae</taxon>
        <taxon>Colletotrichum</taxon>
        <taxon>Colletotrichum acutatum species complex</taxon>
    </lineage>
</organism>
<gene>
    <name evidence="1" type="ORF">CABS02_14220</name>
</gene>
<accession>A0A9P9X1H3</accession>
<evidence type="ECO:0000313" key="1">
    <source>
        <dbReference type="EMBL" id="KAI3531270.1"/>
    </source>
</evidence>
<evidence type="ECO:0000313" key="2">
    <source>
        <dbReference type="Proteomes" id="UP001056436"/>
    </source>
</evidence>
<proteinExistence type="predicted"/>
<keyword evidence="2" id="KW-1185">Reference proteome</keyword>
<dbReference type="Proteomes" id="UP001056436">
    <property type="component" value="Unassembled WGS sequence"/>
</dbReference>